<evidence type="ECO:0000313" key="2">
    <source>
        <dbReference type="Proteomes" id="UP001283361"/>
    </source>
</evidence>
<proteinExistence type="predicted"/>
<dbReference type="AlphaFoldDB" id="A0AAE0Z6F5"/>
<gene>
    <name evidence="1" type="ORF">RRG08_057003</name>
</gene>
<organism evidence="1 2">
    <name type="scientific">Elysia crispata</name>
    <name type="common">lettuce slug</name>
    <dbReference type="NCBI Taxonomy" id="231223"/>
    <lineage>
        <taxon>Eukaryota</taxon>
        <taxon>Metazoa</taxon>
        <taxon>Spiralia</taxon>
        <taxon>Lophotrochozoa</taxon>
        <taxon>Mollusca</taxon>
        <taxon>Gastropoda</taxon>
        <taxon>Heterobranchia</taxon>
        <taxon>Euthyneura</taxon>
        <taxon>Panpulmonata</taxon>
        <taxon>Sacoglossa</taxon>
        <taxon>Placobranchoidea</taxon>
        <taxon>Plakobranchidae</taxon>
        <taxon>Elysia</taxon>
    </lineage>
</organism>
<accession>A0AAE0Z6F5</accession>
<dbReference type="EMBL" id="JAWDGP010004530">
    <property type="protein sequence ID" value="KAK3763580.1"/>
    <property type="molecule type" value="Genomic_DNA"/>
</dbReference>
<dbReference type="Proteomes" id="UP001283361">
    <property type="component" value="Unassembled WGS sequence"/>
</dbReference>
<protein>
    <submittedName>
        <fullName evidence="1">Uncharacterized protein</fullName>
    </submittedName>
</protein>
<reference evidence="1" key="1">
    <citation type="journal article" date="2023" name="G3 (Bethesda)">
        <title>A reference genome for the long-term kleptoplast-retaining sea slug Elysia crispata morphotype clarki.</title>
        <authorList>
            <person name="Eastman K.E."/>
            <person name="Pendleton A.L."/>
            <person name="Shaikh M.A."/>
            <person name="Suttiyut T."/>
            <person name="Ogas R."/>
            <person name="Tomko P."/>
            <person name="Gavelis G."/>
            <person name="Widhalm J.R."/>
            <person name="Wisecaver J.H."/>
        </authorList>
    </citation>
    <scope>NUCLEOTIDE SEQUENCE</scope>
    <source>
        <strain evidence="1">ECLA1</strain>
    </source>
</reference>
<evidence type="ECO:0000313" key="1">
    <source>
        <dbReference type="EMBL" id="KAK3763580.1"/>
    </source>
</evidence>
<name>A0AAE0Z6F5_9GAST</name>
<keyword evidence="2" id="KW-1185">Reference proteome</keyword>
<sequence>MGSLGQLPTAEGSNLHRNFKASTLSFGHFKHGKSAIYAKLSLSQNQTNPVTSTQNVVVSALDTRQLPLQQEGSRCSLTDTQHAVSGRKPEVPVGLPGSCVLVFNLPELFRLHCAAVLQGFGKHFGFYVELFERVLSLVFSYQIARNDVGSSGLEPAHLPPSFNQRSRRQARLFPGSLSVLQQLPTAIHLHSGEQVAWVGEGVQSSYRTCCL</sequence>
<comment type="caution">
    <text evidence="1">The sequence shown here is derived from an EMBL/GenBank/DDBJ whole genome shotgun (WGS) entry which is preliminary data.</text>
</comment>